<protein>
    <recommendedName>
        <fullName evidence="4">HicB-like antitoxin of toxin-antitoxin system domain-containing protein</fullName>
    </recommendedName>
</protein>
<evidence type="ECO:0008006" key="4">
    <source>
        <dbReference type="Google" id="ProtNLM"/>
    </source>
</evidence>
<dbReference type="SUPFAM" id="SSF143100">
    <property type="entry name" value="TTHA1013/TTHA0281-like"/>
    <property type="match status" value="1"/>
</dbReference>
<evidence type="ECO:0000313" key="3">
    <source>
        <dbReference type="Proteomes" id="UP000003172"/>
    </source>
</evidence>
<comment type="caution">
    <text evidence="2">The sequence shown here is derived from an EMBL/GenBank/DDBJ whole genome shotgun (WGS) entry which is preliminary data.</text>
</comment>
<gene>
    <name evidence="2" type="ORF">MICAB_5600020</name>
</gene>
<sequence length="74" mass="8376">MQLKLTKIFQKVPEGYIGFVEELPEANTQGETLEETRSNLEEAIELVLEANRILAEEQLQGQEVIRESVTFLAA</sequence>
<name>I4FTL6_MICAE</name>
<keyword evidence="1" id="KW-0175">Coiled coil</keyword>
<dbReference type="PANTHER" id="PTHR34504:SF2">
    <property type="entry name" value="UPF0150 PROTEIN SSL0259"/>
    <property type="match status" value="1"/>
</dbReference>
<dbReference type="AlphaFoldDB" id="I4FTL6"/>
<dbReference type="Proteomes" id="UP000003172">
    <property type="component" value="Unassembled WGS sequence"/>
</dbReference>
<dbReference type="EMBL" id="CAII01000513">
    <property type="protein sequence ID" value="CCH98991.1"/>
    <property type="molecule type" value="Genomic_DNA"/>
</dbReference>
<dbReference type="Gene3D" id="3.30.160.250">
    <property type="match status" value="1"/>
</dbReference>
<evidence type="ECO:0000256" key="1">
    <source>
        <dbReference type="SAM" id="Coils"/>
    </source>
</evidence>
<dbReference type="RefSeq" id="WP_002762189.1">
    <property type="nucleotide sequence ID" value="NZ_HE972744.1"/>
</dbReference>
<dbReference type="InterPro" id="IPR035069">
    <property type="entry name" value="TTHA1013/TTHA0281-like"/>
</dbReference>
<evidence type="ECO:0000313" key="2">
    <source>
        <dbReference type="EMBL" id="CCH98991.1"/>
    </source>
</evidence>
<dbReference type="PANTHER" id="PTHR34504">
    <property type="entry name" value="ANTITOXIN HICB"/>
    <property type="match status" value="1"/>
</dbReference>
<organism evidence="2 3">
    <name type="scientific">Microcystis aeruginosa PCC 9717</name>
    <dbReference type="NCBI Taxonomy" id="1160286"/>
    <lineage>
        <taxon>Bacteria</taxon>
        <taxon>Bacillati</taxon>
        <taxon>Cyanobacteriota</taxon>
        <taxon>Cyanophyceae</taxon>
        <taxon>Oscillatoriophycideae</taxon>
        <taxon>Chroococcales</taxon>
        <taxon>Microcystaceae</taxon>
        <taxon>Microcystis</taxon>
    </lineage>
</organism>
<accession>I4FTL6</accession>
<dbReference type="InterPro" id="IPR051404">
    <property type="entry name" value="TA_system_antitoxin"/>
</dbReference>
<reference evidence="2 3" key="1">
    <citation type="submission" date="2012-04" db="EMBL/GenBank/DDBJ databases">
        <authorList>
            <person name="Genoscope - CEA"/>
        </authorList>
    </citation>
    <scope>NUCLEOTIDE SEQUENCE [LARGE SCALE GENOMIC DNA]</scope>
    <source>
        <strain evidence="2 3">9717</strain>
    </source>
</reference>
<feature type="coiled-coil region" evidence="1">
    <location>
        <begin position="23"/>
        <end position="60"/>
    </location>
</feature>
<dbReference type="HOGENOM" id="CLU_114047_9_0_3"/>
<proteinExistence type="predicted"/>